<keyword evidence="3" id="KW-0378">Hydrolase</keyword>
<dbReference type="SUPFAM" id="SSF53697">
    <property type="entry name" value="SIS domain"/>
    <property type="match status" value="1"/>
</dbReference>
<dbReference type="GO" id="GO:0009401">
    <property type="term" value="P:phosphoenolpyruvate-dependent sugar phosphotransferase system"/>
    <property type="evidence" value="ECO:0007669"/>
    <property type="project" value="TreeGrafter"/>
</dbReference>
<comment type="catalytic activity">
    <reaction evidence="4">
        <text>D-galactosamine 6-phosphate + H2O = D-tagatopyranose 1-phosphate + NH4(+)</text>
        <dbReference type="Rhea" id="RHEA:47680"/>
        <dbReference type="ChEBI" id="CHEBI:15377"/>
        <dbReference type="ChEBI" id="CHEBI:28938"/>
        <dbReference type="ChEBI" id="CHEBI:71674"/>
        <dbReference type="ChEBI" id="CHEBI:138150"/>
    </reaction>
</comment>
<sequence length="391" mass="43028">MFTKTQAELELLGAAITTREIKQQPELWSEVFESFLEQKESLLAFFDRIRESANGDKVKIIFTGAGTSEYIGNTICHYLEMTGDRENYLFYSIASTDLVAAPSQYLFEEDIVVLVSFARSGNSPESVAAVSLVNQLVSNPYHLVITCAKEGALAQNAKKDQRSYLFLMPEASNDAGFAMTGSFSCMMLAALLIFDQAHSLEAKKCYLDQIVAMVAAIIQQEADLQKLASLAFQRLVYLGSGVLAGLTQEAQLKILELTAGRIATVYDSSMGFRHGPKSFIDHQTLVIGFVSNDPYTRRYDLDVLEEIREDAIAVDTLALQQQGSEGFGGHCFDLDSSVLLPDAYLAFPLVFIAQTIALLSSIKVNNLPDTPSATGTVNRVVQGVKIYHYCR</sequence>
<dbReference type="EMBL" id="UHFF01000002">
    <property type="protein sequence ID" value="SUN45904.1"/>
    <property type="molecule type" value="Genomic_DNA"/>
</dbReference>
<dbReference type="PANTHER" id="PTHR32502">
    <property type="entry name" value="N-ACETYLGALACTOSAMINE PERMEASE II COMPONENT-RELATED"/>
    <property type="match status" value="1"/>
</dbReference>
<keyword evidence="2" id="KW-0677">Repeat</keyword>
<proteinExistence type="inferred from homology"/>
<dbReference type="RefSeq" id="WP_115250822.1">
    <property type="nucleotide sequence ID" value="NZ_UHFF01000002.1"/>
</dbReference>
<dbReference type="PROSITE" id="PS51464">
    <property type="entry name" value="SIS"/>
    <property type="match status" value="2"/>
</dbReference>
<dbReference type="CDD" id="cd05008">
    <property type="entry name" value="SIS_GlmS_GlmD_1"/>
    <property type="match status" value="1"/>
</dbReference>
<evidence type="ECO:0000313" key="7">
    <source>
        <dbReference type="Proteomes" id="UP000254461"/>
    </source>
</evidence>
<dbReference type="PANTHER" id="PTHR32502:SF3">
    <property type="entry name" value="D-GALACTOSAMINE-6-PHOSPHATE DEAMINASE AGAS-RELATED"/>
    <property type="match status" value="1"/>
</dbReference>
<gene>
    <name evidence="6" type="primary">agaS</name>
    <name evidence="6" type="ORF">NCTC12092_00739</name>
</gene>
<dbReference type="CDD" id="cd05010">
    <property type="entry name" value="SIS_AgaS_like"/>
    <property type="match status" value="1"/>
</dbReference>
<dbReference type="GO" id="GO:0097367">
    <property type="term" value="F:carbohydrate derivative binding"/>
    <property type="evidence" value="ECO:0007669"/>
    <property type="project" value="InterPro"/>
</dbReference>
<dbReference type="InterPro" id="IPR001347">
    <property type="entry name" value="SIS_dom"/>
</dbReference>
<dbReference type="InterPro" id="IPR046348">
    <property type="entry name" value="SIS_dom_sf"/>
</dbReference>
<feature type="domain" description="SIS" evidence="5">
    <location>
        <begin position="224"/>
        <end position="371"/>
    </location>
</feature>
<reference evidence="6 7" key="1">
    <citation type="submission" date="2018-06" db="EMBL/GenBank/DDBJ databases">
        <authorList>
            <consortium name="Pathogen Informatics"/>
            <person name="Doyle S."/>
        </authorList>
    </citation>
    <scope>NUCLEOTIDE SEQUENCE [LARGE SCALE GENOMIC DNA]</scope>
    <source>
        <strain evidence="6 7">NCTC12092</strain>
    </source>
</reference>
<organism evidence="6 7">
    <name type="scientific">Streptococcus equi subsp. equi</name>
    <dbReference type="NCBI Taxonomy" id="148942"/>
    <lineage>
        <taxon>Bacteria</taxon>
        <taxon>Bacillati</taxon>
        <taxon>Bacillota</taxon>
        <taxon>Bacilli</taxon>
        <taxon>Lactobacillales</taxon>
        <taxon>Streptococcaceae</taxon>
        <taxon>Streptococcus</taxon>
    </lineage>
</organism>
<dbReference type="GO" id="GO:0016787">
    <property type="term" value="F:hydrolase activity"/>
    <property type="evidence" value="ECO:0007669"/>
    <property type="project" value="UniProtKB-KW"/>
</dbReference>
<dbReference type="Pfam" id="PF01380">
    <property type="entry name" value="SIS"/>
    <property type="match status" value="1"/>
</dbReference>
<dbReference type="Proteomes" id="UP000254461">
    <property type="component" value="Unassembled WGS sequence"/>
</dbReference>
<dbReference type="Gene3D" id="3.40.50.10490">
    <property type="entry name" value="Glucose-6-phosphate isomerase like protein, domain 1"/>
    <property type="match status" value="2"/>
</dbReference>
<dbReference type="InterPro" id="IPR050303">
    <property type="entry name" value="GatZ_KbaZ_carbometab"/>
</dbReference>
<evidence type="ECO:0000259" key="5">
    <source>
        <dbReference type="PROSITE" id="PS51464"/>
    </source>
</evidence>
<dbReference type="InterPro" id="IPR035466">
    <property type="entry name" value="GlmS/AgaS_SIS"/>
</dbReference>
<name>A0A380JRN2_9STRE</name>
<dbReference type="GO" id="GO:0005886">
    <property type="term" value="C:plasma membrane"/>
    <property type="evidence" value="ECO:0007669"/>
    <property type="project" value="TreeGrafter"/>
</dbReference>
<evidence type="ECO:0000256" key="3">
    <source>
        <dbReference type="ARBA" id="ARBA00022801"/>
    </source>
</evidence>
<evidence type="ECO:0000313" key="6">
    <source>
        <dbReference type="EMBL" id="SUN45904.1"/>
    </source>
</evidence>
<evidence type="ECO:0000256" key="1">
    <source>
        <dbReference type="ARBA" id="ARBA00007748"/>
    </source>
</evidence>
<evidence type="ECO:0000256" key="4">
    <source>
        <dbReference type="ARBA" id="ARBA00029292"/>
    </source>
</evidence>
<dbReference type="EC" id="5.3.1.-" evidence="6"/>
<protein>
    <submittedName>
        <fullName evidence="6">Tagatose-6-phosphate aldose/ketose isomerase</fullName>
        <ecNumber evidence="6">5.3.1.-</ecNumber>
    </submittedName>
</protein>
<feature type="domain" description="SIS" evidence="5">
    <location>
        <begin position="45"/>
        <end position="203"/>
    </location>
</feature>
<dbReference type="AlphaFoldDB" id="A0A380JRN2"/>
<dbReference type="InterPro" id="IPR035464">
    <property type="entry name" value="SIS_AgaS"/>
</dbReference>
<dbReference type="GO" id="GO:1901135">
    <property type="term" value="P:carbohydrate derivative metabolic process"/>
    <property type="evidence" value="ECO:0007669"/>
    <property type="project" value="InterPro"/>
</dbReference>
<comment type="similarity">
    <text evidence="1">Belongs to the SIS family. AgaS subfamily.</text>
</comment>
<evidence type="ECO:0000256" key="2">
    <source>
        <dbReference type="ARBA" id="ARBA00022737"/>
    </source>
</evidence>
<keyword evidence="6" id="KW-0413">Isomerase</keyword>
<accession>A0A380JRN2</accession>
<dbReference type="GO" id="GO:0016853">
    <property type="term" value="F:isomerase activity"/>
    <property type="evidence" value="ECO:0007669"/>
    <property type="project" value="UniProtKB-KW"/>
</dbReference>